<reference evidence="3 4" key="1">
    <citation type="submission" date="2017-01" db="EMBL/GenBank/DDBJ databases">
        <authorList>
            <person name="Mah S.A."/>
            <person name="Swanson W.J."/>
            <person name="Moy G.W."/>
            <person name="Vacquier V.D."/>
        </authorList>
    </citation>
    <scope>NUCLEOTIDE SEQUENCE [LARGE SCALE GENOMIC DNA]</scope>
    <source>
        <strain evidence="3 4">CPCC 203464</strain>
    </source>
</reference>
<keyword evidence="3" id="KW-0255">Endonuclease</keyword>
<dbReference type="Gene3D" id="3.40.1350.10">
    <property type="match status" value="1"/>
</dbReference>
<protein>
    <recommendedName>
        <fullName evidence="2">UPF0102 protein SAMN05445060_2813</fullName>
    </recommendedName>
</protein>
<keyword evidence="3" id="KW-0378">Hydrolase</keyword>
<dbReference type="InterPro" id="IPR011856">
    <property type="entry name" value="tRNA_endonuc-like_dom_sf"/>
</dbReference>
<dbReference type="STRING" id="1344003.SAMN05445060_2813"/>
<dbReference type="NCBIfam" id="NF009150">
    <property type="entry name" value="PRK12497.1-3"/>
    <property type="match status" value="1"/>
</dbReference>
<dbReference type="InterPro" id="IPR011335">
    <property type="entry name" value="Restrct_endonuc-II-like"/>
</dbReference>
<dbReference type="HAMAP" id="MF_00048">
    <property type="entry name" value="UPF0102"/>
    <property type="match status" value="1"/>
</dbReference>
<dbReference type="AlphaFoldDB" id="A0A1N7GI03"/>
<comment type="similarity">
    <text evidence="1 2">Belongs to the UPF0102 family.</text>
</comment>
<dbReference type="NCBIfam" id="NF009154">
    <property type="entry name" value="PRK12497.3-3"/>
    <property type="match status" value="1"/>
</dbReference>
<dbReference type="InterPro" id="IPR003509">
    <property type="entry name" value="UPF0102_YraN-like"/>
</dbReference>
<keyword evidence="3" id="KW-0540">Nuclease</keyword>
<dbReference type="CDD" id="cd20736">
    <property type="entry name" value="PoNe_Nuclease"/>
    <property type="match status" value="1"/>
</dbReference>
<dbReference type="Pfam" id="PF02021">
    <property type="entry name" value="UPF0102"/>
    <property type="match status" value="1"/>
</dbReference>
<evidence type="ECO:0000313" key="3">
    <source>
        <dbReference type="EMBL" id="SIS12234.1"/>
    </source>
</evidence>
<accession>A0A1N7GI03</accession>
<dbReference type="SUPFAM" id="SSF52980">
    <property type="entry name" value="Restriction endonuclease-like"/>
    <property type="match status" value="1"/>
</dbReference>
<proteinExistence type="inferred from homology"/>
<dbReference type="EMBL" id="FTNT01000008">
    <property type="protein sequence ID" value="SIS12234.1"/>
    <property type="molecule type" value="Genomic_DNA"/>
</dbReference>
<dbReference type="RefSeq" id="WP_076480555.1">
    <property type="nucleotide sequence ID" value="NZ_FTNT01000008.1"/>
</dbReference>
<dbReference type="GO" id="GO:0004519">
    <property type="term" value="F:endonuclease activity"/>
    <property type="evidence" value="ECO:0007669"/>
    <property type="project" value="UniProtKB-KW"/>
</dbReference>
<organism evidence="3 4">
    <name type="scientific">Williamsia sterculiae</name>
    <dbReference type="NCBI Taxonomy" id="1344003"/>
    <lineage>
        <taxon>Bacteria</taxon>
        <taxon>Bacillati</taxon>
        <taxon>Actinomycetota</taxon>
        <taxon>Actinomycetes</taxon>
        <taxon>Mycobacteriales</taxon>
        <taxon>Nocardiaceae</taxon>
        <taxon>Williamsia</taxon>
    </lineage>
</organism>
<sequence length="121" mass="13492">MNTSGRAHIGRAGEDAAVAMLVEAGWVVLARNWRCRYGELDVIAVDGECLVVVEVKTRSGTLLGDPAEAVTRDKLSRMRRLTRMWLATQDEFFATIRFDVMAVQVDRSAAVQSIRHLRGVF</sequence>
<name>A0A1N7GI03_9NOCA</name>
<dbReference type="NCBIfam" id="TIGR00252">
    <property type="entry name" value="YraN family protein"/>
    <property type="match status" value="1"/>
</dbReference>
<dbReference type="GO" id="GO:0003676">
    <property type="term" value="F:nucleic acid binding"/>
    <property type="evidence" value="ECO:0007669"/>
    <property type="project" value="InterPro"/>
</dbReference>
<evidence type="ECO:0000313" key="4">
    <source>
        <dbReference type="Proteomes" id="UP000186218"/>
    </source>
</evidence>
<dbReference type="Proteomes" id="UP000186218">
    <property type="component" value="Unassembled WGS sequence"/>
</dbReference>
<evidence type="ECO:0000256" key="2">
    <source>
        <dbReference type="HAMAP-Rule" id="MF_00048"/>
    </source>
</evidence>
<dbReference type="OrthoDB" id="9794876at2"/>
<keyword evidence="4" id="KW-1185">Reference proteome</keyword>
<dbReference type="PANTHER" id="PTHR34039:SF1">
    <property type="entry name" value="UPF0102 PROTEIN YRAN"/>
    <property type="match status" value="1"/>
</dbReference>
<gene>
    <name evidence="3" type="ORF">SAMN05445060_2813</name>
</gene>
<dbReference type="PANTHER" id="PTHR34039">
    <property type="entry name" value="UPF0102 PROTEIN YRAN"/>
    <property type="match status" value="1"/>
</dbReference>
<evidence type="ECO:0000256" key="1">
    <source>
        <dbReference type="ARBA" id="ARBA00006738"/>
    </source>
</evidence>